<dbReference type="CDD" id="cd01837">
    <property type="entry name" value="SGNH_plant_lipase_like"/>
    <property type="match status" value="1"/>
</dbReference>
<feature type="chain" id="PRO_5042824329" description="GDSL esterase/lipase" evidence="2">
    <location>
        <begin position="24"/>
        <end position="305"/>
    </location>
</feature>
<dbReference type="AlphaFoldDB" id="A0AAP0P1E6"/>
<evidence type="ECO:0000256" key="2">
    <source>
        <dbReference type="SAM" id="SignalP"/>
    </source>
</evidence>
<comment type="similarity">
    <text evidence="1">Belongs to the 'GDSL' lipolytic enzyme family.</text>
</comment>
<dbReference type="Gene3D" id="3.40.50.1110">
    <property type="entry name" value="SGNH hydrolase"/>
    <property type="match status" value="2"/>
</dbReference>
<protein>
    <recommendedName>
        <fullName evidence="5">GDSL esterase/lipase</fullName>
    </recommendedName>
</protein>
<comment type="caution">
    <text evidence="3">The sequence shown here is derived from an EMBL/GenBank/DDBJ whole genome shotgun (WGS) entry which is preliminary data.</text>
</comment>
<keyword evidence="2" id="KW-0732">Signal</keyword>
<dbReference type="GO" id="GO:0016788">
    <property type="term" value="F:hydrolase activity, acting on ester bonds"/>
    <property type="evidence" value="ECO:0007669"/>
    <property type="project" value="InterPro"/>
</dbReference>
<evidence type="ECO:0000256" key="1">
    <source>
        <dbReference type="ARBA" id="ARBA00008668"/>
    </source>
</evidence>
<dbReference type="Proteomes" id="UP001419268">
    <property type="component" value="Unassembled WGS sequence"/>
</dbReference>
<keyword evidence="4" id="KW-1185">Reference proteome</keyword>
<dbReference type="SUPFAM" id="SSF52266">
    <property type="entry name" value="SGNH hydrolase"/>
    <property type="match status" value="1"/>
</dbReference>
<dbReference type="PANTHER" id="PTHR45642:SF35">
    <property type="entry name" value="GDSL ESTERASE_LIPASE APG"/>
    <property type="match status" value="1"/>
</dbReference>
<dbReference type="PANTHER" id="PTHR45642">
    <property type="entry name" value="GDSL ESTERASE/LIPASE EXL3"/>
    <property type="match status" value="1"/>
</dbReference>
<gene>
    <name evidence="3" type="ORF">Scep_015380</name>
</gene>
<sequence length="305" mass="33334">MGSPGVQLSVLMFVVMVSCVVHGQPLVPGFSIFGDSICDVGNNNNRTTLLKANFPPYGRDFVTHSPTGRWCNGKLAADFTAENLGFTSYPPAYFSPEAEGQNLLIGANFASAGSGYYDVTARLYNAIPLTEQLNHYRDYQTKLAKIVGPSQAQTIINGSIYLLSAGSSDFLQNYYINPIIHNTYSPDHNQCVPRLNRDAVAFNNKLNATAQSLKTRLPDVKIVVFDIYQPLLDLITKPSDNGFFEARRACCGTGTFETSLLCNTKSIGTCANATQYVFWDGFHPSESANKILADDLLLQGIDLIS</sequence>
<proteinExistence type="inferred from homology"/>
<dbReference type="EMBL" id="JBBNAG010000006">
    <property type="protein sequence ID" value="KAK9126534.1"/>
    <property type="molecule type" value="Genomic_DNA"/>
</dbReference>
<reference evidence="3 4" key="1">
    <citation type="submission" date="2024-01" db="EMBL/GenBank/DDBJ databases">
        <title>Genome assemblies of Stephania.</title>
        <authorList>
            <person name="Yang L."/>
        </authorList>
    </citation>
    <scope>NUCLEOTIDE SEQUENCE [LARGE SCALE GENOMIC DNA]</scope>
    <source>
        <strain evidence="3">JXDWG</strain>
        <tissue evidence="3">Leaf</tissue>
    </source>
</reference>
<organism evidence="3 4">
    <name type="scientific">Stephania cephalantha</name>
    <dbReference type="NCBI Taxonomy" id="152367"/>
    <lineage>
        <taxon>Eukaryota</taxon>
        <taxon>Viridiplantae</taxon>
        <taxon>Streptophyta</taxon>
        <taxon>Embryophyta</taxon>
        <taxon>Tracheophyta</taxon>
        <taxon>Spermatophyta</taxon>
        <taxon>Magnoliopsida</taxon>
        <taxon>Ranunculales</taxon>
        <taxon>Menispermaceae</taxon>
        <taxon>Menispermoideae</taxon>
        <taxon>Cissampelideae</taxon>
        <taxon>Stephania</taxon>
    </lineage>
</organism>
<dbReference type="InterPro" id="IPR050592">
    <property type="entry name" value="GDSL_lipolytic_enzyme"/>
</dbReference>
<name>A0AAP0P1E6_9MAGN</name>
<dbReference type="InterPro" id="IPR035669">
    <property type="entry name" value="SGNH_plant_lipase-like"/>
</dbReference>
<evidence type="ECO:0000313" key="3">
    <source>
        <dbReference type="EMBL" id="KAK9126534.1"/>
    </source>
</evidence>
<dbReference type="InterPro" id="IPR001087">
    <property type="entry name" value="GDSL"/>
</dbReference>
<dbReference type="Pfam" id="PF00657">
    <property type="entry name" value="Lipase_GDSL"/>
    <property type="match status" value="2"/>
</dbReference>
<evidence type="ECO:0000313" key="4">
    <source>
        <dbReference type="Proteomes" id="UP001419268"/>
    </source>
</evidence>
<evidence type="ECO:0008006" key="5">
    <source>
        <dbReference type="Google" id="ProtNLM"/>
    </source>
</evidence>
<accession>A0AAP0P1E6</accession>
<feature type="signal peptide" evidence="2">
    <location>
        <begin position="1"/>
        <end position="23"/>
    </location>
</feature>
<dbReference type="InterPro" id="IPR036514">
    <property type="entry name" value="SGNH_hydro_sf"/>
</dbReference>